<dbReference type="PANTHER" id="PTHR34295:SF1">
    <property type="entry name" value="BIOTIN TRANSPORTER BIOY"/>
    <property type="match status" value="1"/>
</dbReference>
<evidence type="ECO:0000256" key="3">
    <source>
        <dbReference type="SAM" id="Phobius"/>
    </source>
</evidence>
<proteinExistence type="inferred from homology"/>
<evidence type="ECO:0000313" key="4">
    <source>
        <dbReference type="EMBL" id="WWD79419.1"/>
    </source>
</evidence>
<dbReference type="EMBL" id="CP144914">
    <property type="protein sequence ID" value="WWD79419.1"/>
    <property type="molecule type" value="Genomic_DNA"/>
</dbReference>
<dbReference type="RefSeq" id="WP_246125649.1">
    <property type="nucleotide sequence ID" value="NZ_CP144914.1"/>
</dbReference>
<dbReference type="AlphaFoldDB" id="A0AAJ8LW57"/>
<feature type="transmembrane region" description="Helical" evidence="3">
    <location>
        <begin position="61"/>
        <end position="80"/>
    </location>
</feature>
<protein>
    <recommendedName>
        <fullName evidence="2">Biotin transporter</fullName>
    </recommendedName>
</protein>
<keyword evidence="3" id="KW-0812">Transmembrane</keyword>
<name>A0AAJ8LW57_9BACI</name>
<feature type="transmembrane region" description="Helical" evidence="3">
    <location>
        <begin position="154"/>
        <end position="180"/>
    </location>
</feature>
<feature type="transmembrane region" description="Helical" evidence="3">
    <location>
        <begin position="120"/>
        <end position="142"/>
    </location>
</feature>
<evidence type="ECO:0000313" key="5">
    <source>
        <dbReference type="Proteomes" id="UP000321816"/>
    </source>
</evidence>
<evidence type="ECO:0000256" key="2">
    <source>
        <dbReference type="PIRNR" id="PIRNR016661"/>
    </source>
</evidence>
<dbReference type="Gene3D" id="1.10.1760.20">
    <property type="match status" value="1"/>
</dbReference>
<keyword evidence="3" id="KW-1133">Transmembrane helix</keyword>
<feature type="transmembrane region" description="Helical" evidence="3">
    <location>
        <begin position="12"/>
        <end position="31"/>
    </location>
</feature>
<evidence type="ECO:0000256" key="1">
    <source>
        <dbReference type="ARBA" id="ARBA00010692"/>
    </source>
</evidence>
<keyword evidence="5" id="KW-1185">Reference proteome</keyword>
<gene>
    <name evidence="4" type="ORF">FTX54_013595</name>
</gene>
<dbReference type="GO" id="GO:0015225">
    <property type="term" value="F:biotin transmembrane transporter activity"/>
    <property type="evidence" value="ECO:0007669"/>
    <property type="project" value="UniProtKB-UniRule"/>
</dbReference>
<dbReference type="PANTHER" id="PTHR34295">
    <property type="entry name" value="BIOTIN TRANSPORTER BIOY"/>
    <property type="match status" value="1"/>
</dbReference>
<organism evidence="4 5">
    <name type="scientific">Alkalicoccus halolimnae</name>
    <dbReference type="NCBI Taxonomy" id="1667239"/>
    <lineage>
        <taxon>Bacteria</taxon>
        <taxon>Bacillati</taxon>
        <taxon>Bacillota</taxon>
        <taxon>Bacilli</taxon>
        <taxon>Bacillales</taxon>
        <taxon>Bacillaceae</taxon>
        <taxon>Alkalicoccus</taxon>
    </lineage>
</organism>
<keyword evidence="2 3" id="KW-0472">Membrane</keyword>
<reference evidence="4 5" key="1">
    <citation type="submission" date="2024-01" db="EMBL/GenBank/DDBJ databases">
        <title>Complete Genome Sequence of Alkalicoccus halolimnae BZ-SZ-XJ29T, a Moderately Halophilic Bacterium Isolated from a Salt Lake.</title>
        <authorList>
            <person name="Zhao B."/>
        </authorList>
    </citation>
    <scope>NUCLEOTIDE SEQUENCE [LARGE SCALE GENOMIC DNA]</scope>
    <source>
        <strain evidence="4 5">BZ-SZ-XJ29</strain>
    </source>
</reference>
<dbReference type="GO" id="GO:0005886">
    <property type="term" value="C:plasma membrane"/>
    <property type="evidence" value="ECO:0007669"/>
    <property type="project" value="UniProtKB-SubCell"/>
</dbReference>
<feature type="transmembrane region" description="Helical" evidence="3">
    <location>
        <begin position="86"/>
        <end position="108"/>
    </location>
</feature>
<dbReference type="Proteomes" id="UP000321816">
    <property type="component" value="Chromosome"/>
</dbReference>
<sequence>MTATKPKVQTVHITYAAMFIALMAIGANLTAFITLGGVPLTFQTVVAVLAGIILGKKLGTLAIAGYILLGLTGVPIFAGFSGGVSVLASPTFGFLVSFLFIAFSSGFVMELMKTKTKSGFFIAGLTGLLFNYGIGVPYLYFYTVTILGVTDTSFLLIAGGMSAFFIKDLILVFFTAALAAQLYSRRAIRPVWQQAA</sequence>
<comment type="subcellular location">
    <subcellularLocation>
        <location evidence="2">Cell membrane</location>
        <topology evidence="2">Multi-pass membrane protein</topology>
    </subcellularLocation>
</comment>
<accession>A0AAJ8LW57</accession>
<dbReference type="PIRSF" id="PIRSF016661">
    <property type="entry name" value="BioY"/>
    <property type="match status" value="1"/>
</dbReference>
<feature type="transmembrane region" description="Helical" evidence="3">
    <location>
        <begin position="37"/>
        <end position="54"/>
    </location>
</feature>
<keyword evidence="2" id="KW-1003">Cell membrane</keyword>
<dbReference type="InterPro" id="IPR003784">
    <property type="entry name" value="BioY"/>
</dbReference>
<dbReference type="KEGG" id="ahal:FTX54_013595"/>
<comment type="similarity">
    <text evidence="1 2">Belongs to the BioY family.</text>
</comment>
<dbReference type="Pfam" id="PF02632">
    <property type="entry name" value="BioY"/>
    <property type="match status" value="1"/>
</dbReference>
<keyword evidence="2" id="KW-0813">Transport</keyword>